<evidence type="ECO:0000313" key="1">
    <source>
        <dbReference type="EMBL" id="PHM22114.1"/>
    </source>
</evidence>
<dbReference type="EMBL" id="NIBT01000039">
    <property type="protein sequence ID" value="PHM22114.1"/>
    <property type="molecule type" value="Genomic_DNA"/>
</dbReference>
<dbReference type="Proteomes" id="UP000283568">
    <property type="component" value="Unassembled WGS sequence"/>
</dbReference>
<dbReference type="AlphaFoldDB" id="A0A2D0IKA8"/>
<name>A0A2D0IKA8_9GAMM</name>
<reference evidence="2 4" key="2">
    <citation type="submission" date="2018-09" db="EMBL/GenBank/DDBJ databases">
        <title>Genomic Encyclopedia of Archaeal and Bacterial Type Strains, Phase II (KMG-II): from individual species to whole genera.</title>
        <authorList>
            <person name="Goeker M."/>
        </authorList>
    </citation>
    <scope>NUCLEOTIDE SEQUENCE [LARGE SCALE GENOMIC DNA]</scope>
    <source>
        <strain evidence="2 4">DSM 16337</strain>
    </source>
</reference>
<dbReference type="Proteomes" id="UP000225605">
    <property type="component" value="Unassembled WGS sequence"/>
</dbReference>
<keyword evidence="4" id="KW-1185">Reference proteome</keyword>
<reference evidence="1 3" key="1">
    <citation type="journal article" date="2017" name="Nat. Microbiol.">
        <title>Natural product diversity associated with the nematode symbionts Photorhabdus and Xenorhabdus.</title>
        <authorList>
            <person name="Tobias N.J."/>
            <person name="Wolff H."/>
            <person name="Djahanschiri B."/>
            <person name="Grundmann F."/>
            <person name="Kronenwerth M."/>
            <person name="Shi Y.M."/>
            <person name="Simonyi S."/>
            <person name="Grun P."/>
            <person name="Shapiro-Ilan D."/>
            <person name="Pidot S.J."/>
            <person name="Stinear T.P."/>
            <person name="Ebersberger I."/>
            <person name="Bode H.B."/>
        </authorList>
    </citation>
    <scope>NUCLEOTIDE SEQUENCE [LARGE SCALE GENOMIC DNA]</scope>
    <source>
        <strain evidence="1 3">DSM 16337</strain>
    </source>
</reference>
<gene>
    <name evidence="2" type="ORF">BDE27_1064</name>
    <name evidence="1" type="ORF">Xehl_03947</name>
</gene>
<accession>A0A2D0IKA8</accession>
<evidence type="ECO:0000313" key="4">
    <source>
        <dbReference type="Proteomes" id="UP000283568"/>
    </source>
</evidence>
<evidence type="ECO:0000313" key="2">
    <source>
        <dbReference type="EMBL" id="RKE93331.1"/>
    </source>
</evidence>
<comment type="caution">
    <text evidence="1">The sequence shown here is derived from an EMBL/GenBank/DDBJ whole genome shotgun (WGS) entry which is preliminary data.</text>
</comment>
<evidence type="ECO:0000313" key="3">
    <source>
        <dbReference type="Proteomes" id="UP000225605"/>
    </source>
</evidence>
<protein>
    <submittedName>
        <fullName evidence="1">Uncharacterized protein</fullName>
    </submittedName>
</protein>
<organism evidence="1 3">
    <name type="scientific">Xenorhabdus ehlersii</name>
    <dbReference type="NCBI Taxonomy" id="290111"/>
    <lineage>
        <taxon>Bacteria</taxon>
        <taxon>Pseudomonadati</taxon>
        <taxon>Pseudomonadota</taxon>
        <taxon>Gammaproteobacteria</taxon>
        <taxon>Enterobacterales</taxon>
        <taxon>Morganellaceae</taxon>
        <taxon>Xenorhabdus</taxon>
    </lineage>
</organism>
<sequence>MSFQLTIKVEYRVILYISQNTHCYFKYKLKFSSKIIFSMVNI</sequence>
<proteinExistence type="predicted"/>
<dbReference type="EMBL" id="RAQI01000001">
    <property type="protein sequence ID" value="RKE93331.1"/>
    <property type="molecule type" value="Genomic_DNA"/>
</dbReference>